<proteinExistence type="predicted"/>
<dbReference type="Pfam" id="PF13384">
    <property type="entry name" value="HTH_23"/>
    <property type="match status" value="1"/>
</dbReference>
<dbReference type="VEuPathDB" id="FungiDB:BD410DRAFT_883725"/>
<dbReference type="EMBL" id="ML170224">
    <property type="protein sequence ID" value="TDL17268.1"/>
    <property type="molecule type" value="Genomic_DNA"/>
</dbReference>
<gene>
    <name evidence="1" type="ORF">BD410DRAFT_883725</name>
</gene>
<feature type="non-terminal residue" evidence="1">
    <location>
        <position position="1"/>
    </location>
</feature>
<sequence>IRVHIIKWRYDLQLPIHEIAKLAGCHERTVYKFLQLHRAYGQVTNPYALPRGRPRALNIMHLNYLRSLLLANPSLYLDELHSQLLLNCDTDVSLATLS</sequence>
<dbReference type="Proteomes" id="UP000294933">
    <property type="component" value="Unassembled WGS sequence"/>
</dbReference>
<dbReference type="InterPro" id="IPR009057">
    <property type="entry name" value="Homeodomain-like_sf"/>
</dbReference>
<organism evidence="1 2">
    <name type="scientific">Rickenella mellea</name>
    <dbReference type="NCBI Taxonomy" id="50990"/>
    <lineage>
        <taxon>Eukaryota</taxon>
        <taxon>Fungi</taxon>
        <taxon>Dikarya</taxon>
        <taxon>Basidiomycota</taxon>
        <taxon>Agaricomycotina</taxon>
        <taxon>Agaricomycetes</taxon>
        <taxon>Hymenochaetales</taxon>
        <taxon>Rickenellaceae</taxon>
        <taxon>Rickenella</taxon>
    </lineage>
</organism>
<dbReference type="AlphaFoldDB" id="A0A4Y7PQ60"/>
<keyword evidence="2" id="KW-1185">Reference proteome</keyword>
<evidence type="ECO:0008006" key="3">
    <source>
        <dbReference type="Google" id="ProtNLM"/>
    </source>
</evidence>
<protein>
    <recommendedName>
        <fullName evidence="3">Homeodomain-like protein</fullName>
    </recommendedName>
</protein>
<name>A0A4Y7PQ60_9AGAM</name>
<dbReference type="SUPFAM" id="SSF46689">
    <property type="entry name" value="Homeodomain-like"/>
    <property type="match status" value="1"/>
</dbReference>
<dbReference type="OrthoDB" id="3022198at2759"/>
<reference evidence="1 2" key="1">
    <citation type="submission" date="2018-06" db="EMBL/GenBank/DDBJ databases">
        <title>A transcriptomic atlas of mushroom development highlights an independent origin of complex multicellularity.</title>
        <authorList>
            <consortium name="DOE Joint Genome Institute"/>
            <person name="Krizsan K."/>
            <person name="Almasi E."/>
            <person name="Merenyi Z."/>
            <person name="Sahu N."/>
            <person name="Viragh M."/>
            <person name="Koszo T."/>
            <person name="Mondo S."/>
            <person name="Kiss B."/>
            <person name="Balint B."/>
            <person name="Kues U."/>
            <person name="Barry K."/>
            <person name="Hegedus J.C."/>
            <person name="Henrissat B."/>
            <person name="Johnson J."/>
            <person name="Lipzen A."/>
            <person name="Ohm R."/>
            <person name="Nagy I."/>
            <person name="Pangilinan J."/>
            <person name="Yan J."/>
            <person name="Xiong Y."/>
            <person name="Grigoriev I.V."/>
            <person name="Hibbett D.S."/>
            <person name="Nagy L.G."/>
        </authorList>
    </citation>
    <scope>NUCLEOTIDE SEQUENCE [LARGE SCALE GENOMIC DNA]</scope>
    <source>
        <strain evidence="1 2">SZMC22713</strain>
    </source>
</reference>
<evidence type="ECO:0000313" key="2">
    <source>
        <dbReference type="Proteomes" id="UP000294933"/>
    </source>
</evidence>
<evidence type="ECO:0000313" key="1">
    <source>
        <dbReference type="EMBL" id="TDL17268.1"/>
    </source>
</evidence>
<accession>A0A4Y7PQ60</accession>